<reference evidence="2" key="1">
    <citation type="submission" date="2021-05" db="EMBL/GenBank/DDBJ databases">
        <authorList>
            <person name="Alioto T."/>
            <person name="Alioto T."/>
            <person name="Gomez Garrido J."/>
        </authorList>
    </citation>
    <scope>NUCLEOTIDE SEQUENCE</scope>
</reference>
<accession>A0A8D8UI60</accession>
<proteinExistence type="predicted"/>
<protein>
    <submittedName>
        <fullName evidence="2">Uncharacterized protein</fullName>
    </submittedName>
</protein>
<dbReference type="EMBL" id="HBUF01343337">
    <property type="protein sequence ID" value="CAG6706537.1"/>
    <property type="molecule type" value="Transcribed_RNA"/>
</dbReference>
<keyword evidence="1" id="KW-0732">Signal</keyword>
<name>A0A8D8UI60_9HEMI</name>
<feature type="signal peptide" evidence="1">
    <location>
        <begin position="1"/>
        <end position="35"/>
    </location>
</feature>
<dbReference type="EMBL" id="HBUF01343338">
    <property type="protein sequence ID" value="CAG6706538.1"/>
    <property type="molecule type" value="Transcribed_RNA"/>
</dbReference>
<feature type="chain" id="PRO_5036428718" evidence="1">
    <location>
        <begin position="36"/>
        <end position="102"/>
    </location>
</feature>
<evidence type="ECO:0000313" key="2">
    <source>
        <dbReference type="EMBL" id="CAG6706538.1"/>
    </source>
</evidence>
<evidence type="ECO:0000256" key="1">
    <source>
        <dbReference type="SAM" id="SignalP"/>
    </source>
</evidence>
<organism evidence="2">
    <name type="scientific">Cacopsylla melanoneura</name>
    <dbReference type="NCBI Taxonomy" id="428564"/>
    <lineage>
        <taxon>Eukaryota</taxon>
        <taxon>Metazoa</taxon>
        <taxon>Ecdysozoa</taxon>
        <taxon>Arthropoda</taxon>
        <taxon>Hexapoda</taxon>
        <taxon>Insecta</taxon>
        <taxon>Pterygota</taxon>
        <taxon>Neoptera</taxon>
        <taxon>Paraneoptera</taxon>
        <taxon>Hemiptera</taxon>
        <taxon>Sternorrhyncha</taxon>
        <taxon>Psylloidea</taxon>
        <taxon>Psyllidae</taxon>
        <taxon>Psyllinae</taxon>
        <taxon>Cacopsylla</taxon>
    </lineage>
</organism>
<dbReference type="AlphaFoldDB" id="A0A8D8UI60"/>
<sequence>MRTTMKKSNEKPLISGRRSSCKLLLLSCFLHLAISFSPQDSGDAYVILYKDDTTRTSQLKLFLGEQFLVDIPLRNSDHSEDYDVINLVNVTQSYIIISRLST</sequence>